<dbReference type="Gene3D" id="1.10.10.10">
    <property type="entry name" value="Winged helix-like DNA-binding domain superfamily/Winged helix DNA-binding domain"/>
    <property type="match status" value="1"/>
</dbReference>
<protein>
    <recommendedName>
        <fullName evidence="7">FHA domain-containing protein</fullName>
    </recommendedName>
</protein>
<feature type="domain" description="OmpR/PhoB-type" evidence="4">
    <location>
        <begin position="106"/>
        <end position="207"/>
    </location>
</feature>
<dbReference type="SMART" id="SM00240">
    <property type="entry name" value="FHA"/>
    <property type="match status" value="1"/>
</dbReference>
<sequence>MQHEAPLARLVALSDDVVPSEFALLGEEHSIGRAALCDIVINRQTVSRLHARVLREGPRHLLQDAGSANGTFINGVQINAPHLLSNRDTIGLGAAGELLRFIDPDPTVVPTTRLRLDERMQIFYLGSQALELTPSQQRLLTHLYRHVGELVTREACAEAIWGRDYDPGLDAEALDRAISNLRGVLRRSEHGAELLQTRRGLGYILLAQPPQREGEAQ</sequence>
<dbReference type="InterPro" id="IPR050923">
    <property type="entry name" value="Cell_Proc_Reg/RNA_Proc"/>
</dbReference>
<keyword evidence="6" id="KW-1185">Reference proteome</keyword>
<dbReference type="GO" id="GO:0003677">
    <property type="term" value="F:DNA binding"/>
    <property type="evidence" value="ECO:0007669"/>
    <property type="project" value="UniProtKB-UniRule"/>
</dbReference>
<comment type="caution">
    <text evidence="5">The sequence shown here is derived from an EMBL/GenBank/DDBJ whole genome shotgun (WGS) entry which is preliminary data.</text>
</comment>
<dbReference type="GO" id="GO:0000160">
    <property type="term" value="P:phosphorelay signal transduction system"/>
    <property type="evidence" value="ECO:0007669"/>
    <property type="project" value="InterPro"/>
</dbReference>
<evidence type="ECO:0000259" key="4">
    <source>
        <dbReference type="PROSITE" id="PS51755"/>
    </source>
</evidence>
<feature type="DNA-binding region" description="OmpR/PhoB-type" evidence="2">
    <location>
        <begin position="106"/>
        <end position="207"/>
    </location>
</feature>
<name>A0A2A6RKU6_9CHLR</name>
<accession>A0A2A6RKU6</accession>
<dbReference type="SUPFAM" id="SSF49879">
    <property type="entry name" value="SMAD/FHA domain"/>
    <property type="match status" value="1"/>
</dbReference>
<dbReference type="Pfam" id="PF00498">
    <property type="entry name" value="FHA"/>
    <property type="match status" value="1"/>
</dbReference>
<dbReference type="InterPro" id="IPR008984">
    <property type="entry name" value="SMAD_FHA_dom_sf"/>
</dbReference>
<keyword evidence="1 2" id="KW-0238">DNA-binding</keyword>
<dbReference type="OrthoDB" id="151099at2"/>
<evidence type="ECO:0000259" key="3">
    <source>
        <dbReference type="PROSITE" id="PS50006"/>
    </source>
</evidence>
<dbReference type="RefSeq" id="WP_097643585.1">
    <property type="nucleotide sequence ID" value="NZ_NQWI01000027.1"/>
</dbReference>
<feature type="domain" description="FHA" evidence="3">
    <location>
        <begin position="29"/>
        <end position="78"/>
    </location>
</feature>
<dbReference type="GO" id="GO:0006355">
    <property type="term" value="P:regulation of DNA-templated transcription"/>
    <property type="evidence" value="ECO:0007669"/>
    <property type="project" value="InterPro"/>
</dbReference>
<gene>
    <name evidence="5" type="ORF">CJ255_08115</name>
</gene>
<dbReference type="InterPro" id="IPR001867">
    <property type="entry name" value="OmpR/PhoB-type_DNA-bd"/>
</dbReference>
<dbReference type="PROSITE" id="PS51755">
    <property type="entry name" value="OMPR_PHOB"/>
    <property type="match status" value="1"/>
</dbReference>
<dbReference type="SUPFAM" id="SSF46894">
    <property type="entry name" value="C-terminal effector domain of the bipartite response regulators"/>
    <property type="match status" value="1"/>
</dbReference>
<dbReference type="InterPro" id="IPR016032">
    <property type="entry name" value="Sig_transdc_resp-reg_C-effctor"/>
</dbReference>
<evidence type="ECO:0008006" key="7">
    <source>
        <dbReference type="Google" id="ProtNLM"/>
    </source>
</evidence>
<evidence type="ECO:0000313" key="5">
    <source>
        <dbReference type="EMBL" id="PDW03525.1"/>
    </source>
</evidence>
<evidence type="ECO:0000256" key="2">
    <source>
        <dbReference type="PROSITE-ProRule" id="PRU01091"/>
    </source>
</evidence>
<evidence type="ECO:0000313" key="6">
    <source>
        <dbReference type="Proteomes" id="UP000220527"/>
    </source>
</evidence>
<dbReference type="PROSITE" id="PS50006">
    <property type="entry name" value="FHA_DOMAIN"/>
    <property type="match status" value="1"/>
</dbReference>
<reference evidence="6" key="1">
    <citation type="submission" date="2017-08" db="EMBL/GenBank/DDBJ databases">
        <authorList>
            <person name="Grouzdev D.S."/>
            <person name="Gaisin V.A."/>
            <person name="Rysina M.S."/>
            <person name="Gorlenko V.M."/>
        </authorList>
    </citation>
    <scope>NUCLEOTIDE SEQUENCE [LARGE SCALE GENOMIC DNA]</scope>
    <source>
        <strain evidence="6">Kir15-3F</strain>
    </source>
</reference>
<evidence type="ECO:0000256" key="1">
    <source>
        <dbReference type="ARBA" id="ARBA00023125"/>
    </source>
</evidence>
<dbReference type="InterPro" id="IPR000253">
    <property type="entry name" value="FHA_dom"/>
</dbReference>
<dbReference type="PANTHER" id="PTHR23308">
    <property type="entry name" value="NUCLEAR INHIBITOR OF PROTEIN PHOSPHATASE-1"/>
    <property type="match status" value="1"/>
</dbReference>
<dbReference type="CDD" id="cd00383">
    <property type="entry name" value="trans_reg_C"/>
    <property type="match status" value="1"/>
</dbReference>
<dbReference type="Proteomes" id="UP000220527">
    <property type="component" value="Unassembled WGS sequence"/>
</dbReference>
<dbReference type="Pfam" id="PF00486">
    <property type="entry name" value="Trans_reg_C"/>
    <property type="match status" value="1"/>
</dbReference>
<organism evidence="5 6">
    <name type="scientific">Candidatus Viridilinea mediisalina</name>
    <dbReference type="NCBI Taxonomy" id="2024553"/>
    <lineage>
        <taxon>Bacteria</taxon>
        <taxon>Bacillati</taxon>
        <taxon>Chloroflexota</taxon>
        <taxon>Chloroflexia</taxon>
        <taxon>Chloroflexales</taxon>
        <taxon>Chloroflexineae</taxon>
        <taxon>Oscillochloridaceae</taxon>
        <taxon>Candidatus Viridilinea</taxon>
    </lineage>
</organism>
<dbReference type="EMBL" id="NQWI01000027">
    <property type="protein sequence ID" value="PDW03525.1"/>
    <property type="molecule type" value="Genomic_DNA"/>
</dbReference>
<dbReference type="Gene3D" id="2.60.200.20">
    <property type="match status" value="1"/>
</dbReference>
<proteinExistence type="predicted"/>
<dbReference type="CDD" id="cd00060">
    <property type="entry name" value="FHA"/>
    <property type="match status" value="1"/>
</dbReference>
<dbReference type="InterPro" id="IPR036388">
    <property type="entry name" value="WH-like_DNA-bd_sf"/>
</dbReference>
<dbReference type="SMART" id="SM00862">
    <property type="entry name" value="Trans_reg_C"/>
    <property type="match status" value="1"/>
</dbReference>
<dbReference type="AlphaFoldDB" id="A0A2A6RKU6"/>